<evidence type="ECO:0000313" key="3">
    <source>
        <dbReference type="EMBL" id="KAI1513286.1"/>
    </source>
</evidence>
<evidence type="ECO:0000313" key="2">
    <source>
        <dbReference type="EMBL" id="KAF7577324.1"/>
    </source>
</evidence>
<dbReference type="EMBL" id="NRDI02000009">
    <property type="protein sequence ID" value="KAI1513286.1"/>
    <property type="molecule type" value="Genomic_DNA"/>
</dbReference>
<dbReference type="EMBL" id="NQIK02000001">
    <property type="protein sequence ID" value="KAF7577324.1"/>
    <property type="molecule type" value="Genomic_DNA"/>
</dbReference>
<dbReference type="AlphaFoldDB" id="A0A2W1CY51"/>
<proteinExistence type="predicted"/>
<comment type="caution">
    <text evidence="2">The sequence shown here is derived from an EMBL/GenBank/DDBJ whole genome shotgun (WGS) entry which is preliminary data.</text>
</comment>
<name>A0A2W1CY51_9PLEO</name>
<reference evidence="2 4" key="1">
    <citation type="journal article" date="2018" name="BMC Genomics">
        <title>Comparative genomics of the wheat fungal pathogen Pyrenophora tritici-repentis reveals chromosomal variations and genome plasticity.</title>
        <authorList>
            <person name="Moolhuijzen P."/>
            <person name="See P.T."/>
            <person name="Hane J.K."/>
            <person name="Shi G."/>
            <person name="Liu Z."/>
            <person name="Oliver R.P."/>
            <person name="Moffat C.S."/>
        </authorList>
    </citation>
    <scope>NUCLEOTIDE SEQUENCE [LARGE SCALE GENOMIC DNA]</scope>
    <source>
        <strain evidence="2">M4</strain>
    </source>
</reference>
<feature type="compositionally biased region" description="Basic residues" evidence="1">
    <location>
        <begin position="1"/>
        <end position="16"/>
    </location>
</feature>
<organism evidence="2 4">
    <name type="scientific">Pyrenophora tritici-repentis</name>
    <dbReference type="NCBI Taxonomy" id="45151"/>
    <lineage>
        <taxon>Eukaryota</taxon>
        <taxon>Fungi</taxon>
        <taxon>Dikarya</taxon>
        <taxon>Ascomycota</taxon>
        <taxon>Pezizomycotina</taxon>
        <taxon>Dothideomycetes</taxon>
        <taxon>Pleosporomycetidae</taxon>
        <taxon>Pleosporales</taxon>
        <taxon>Pleosporineae</taxon>
        <taxon>Pleosporaceae</taxon>
        <taxon>Pyrenophora</taxon>
    </lineage>
</organism>
<evidence type="ECO:0000313" key="4">
    <source>
        <dbReference type="Proteomes" id="UP000245464"/>
    </source>
</evidence>
<dbReference type="Proteomes" id="UP000245464">
    <property type="component" value="Chromosome 1"/>
</dbReference>
<reference evidence="5" key="4">
    <citation type="journal article" date="2022" name="Microb. Genom.">
        <title>A global pangenome for the wheat fungal pathogen Pyrenophora tritici-repentis and prediction of effector protein structural homology.</title>
        <authorList>
            <person name="Moolhuijzen P.M."/>
            <person name="See P.T."/>
            <person name="Shi G."/>
            <person name="Powell H.R."/>
            <person name="Cockram J."/>
            <person name="Jorgensen L.N."/>
            <person name="Benslimane H."/>
            <person name="Strelkov S.E."/>
            <person name="Turner J."/>
            <person name="Liu Z."/>
            <person name="Moffat C.S."/>
        </authorList>
    </citation>
    <scope>NUCLEOTIDE SEQUENCE [LARGE SCALE GENOMIC DNA]</scope>
</reference>
<gene>
    <name evidence="3" type="ORF">Ptr86124_007188</name>
    <name evidence="2" type="ORF">PtrM4_015640</name>
</gene>
<keyword evidence="5" id="KW-1185">Reference proteome</keyword>
<evidence type="ECO:0000313" key="5">
    <source>
        <dbReference type="Proteomes" id="UP000249757"/>
    </source>
</evidence>
<sequence>MSFRGARAHQNSHTRGYRTSPHGGGSQGKFDPGMEKIDDASPGAERVQADPFHHYVIRTGYHKGKTLAQFHKGNDNEK</sequence>
<reference evidence="3" key="3">
    <citation type="journal article" date="2022" name="bioRxiv">
        <title>A global pangenome for the wheat fungal pathogen Pyrenophora tritici-repentis and prediction of effector protein structural homology.</title>
        <authorList>
            <person name="Moolhuijzen P."/>
            <person name="See P.T."/>
            <person name="Shi G."/>
            <person name="Powell H.R."/>
            <person name="Cockram J."/>
            <person name="Jorgensen L.N."/>
            <person name="Benslimane H."/>
            <person name="Strelkov S.E."/>
            <person name="Turner J."/>
            <person name="Liu Z."/>
            <person name="Moffat C.S."/>
        </authorList>
    </citation>
    <scope>NUCLEOTIDE SEQUENCE</scope>
    <source>
        <strain evidence="3">86-124</strain>
    </source>
</reference>
<accession>A0A2W1CY51</accession>
<protein>
    <submittedName>
        <fullName evidence="2">Uncharacterized protein</fullName>
    </submittedName>
</protein>
<dbReference type="Proteomes" id="UP000249757">
    <property type="component" value="Unassembled WGS sequence"/>
</dbReference>
<evidence type="ECO:0000256" key="1">
    <source>
        <dbReference type="SAM" id="MobiDB-lite"/>
    </source>
</evidence>
<reference evidence="3" key="2">
    <citation type="submission" date="2021-05" db="EMBL/GenBank/DDBJ databases">
        <authorList>
            <person name="Moolhuijzen P.M."/>
            <person name="Moffat C.S."/>
        </authorList>
    </citation>
    <scope>NUCLEOTIDE SEQUENCE</scope>
    <source>
        <strain evidence="3">86-124</strain>
    </source>
</reference>
<feature type="region of interest" description="Disordered" evidence="1">
    <location>
        <begin position="1"/>
        <end position="46"/>
    </location>
</feature>